<feature type="region of interest" description="Disordered" evidence="1">
    <location>
        <begin position="1"/>
        <end position="29"/>
    </location>
</feature>
<dbReference type="InterPro" id="IPR038990">
    <property type="entry name" value="LBH_dom"/>
</dbReference>
<accession>A0A8D3DM03</accession>
<dbReference type="AlphaFoldDB" id="A0A8D3DM03"/>
<dbReference type="GeneTree" id="ENSGT00940000168728"/>
<proteinExistence type="predicted"/>
<evidence type="ECO:0000313" key="4">
    <source>
        <dbReference type="Proteomes" id="UP000694558"/>
    </source>
</evidence>
<evidence type="ECO:0000259" key="2">
    <source>
        <dbReference type="Pfam" id="PF15317"/>
    </source>
</evidence>
<dbReference type="Proteomes" id="UP000694558">
    <property type="component" value="Chromosome 17"/>
</dbReference>
<feature type="region of interest" description="Disordered" evidence="1">
    <location>
        <begin position="56"/>
        <end position="101"/>
    </location>
</feature>
<organism evidence="3 4">
    <name type="scientific">Scophthalmus maximus</name>
    <name type="common">Turbot</name>
    <name type="synonym">Psetta maxima</name>
    <dbReference type="NCBI Taxonomy" id="52904"/>
    <lineage>
        <taxon>Eukaryota</taxon>
        <taxon>Metazoa</taxon>
        <taxon>Chordata</taxon>
        <taxon>Craniata</taxon>
        <taxon>Vertebrata</taxon>
        <taxon>Euteleostomi</taxon>
        <taxon>Actinopterygii</taxon>
        <taxon>Neopterygii</taxon>
        <taxon>Teleostei</taxon>
        <taxon>Neoteleostei</taxon>
        <taxon>Acanthomorphata</taxon>
        <taxon>Carangaria</taxon>
        <taxon>Pleuronectiformes</taxon>
        <taxon>Pleuronectoidei</taxon>
        <taxon>Scophthalmidae</taxon>
        <taxon>Scophthalmus</taxon>
    </lineage>
</organism>
<evidence type="ECO:0000256" key="1">
    <source>
        <dbReference type="SAM" id="MobiDB-lite"/>
    </source>
</evidence>
<feature type="compositionally biased region" description="Acidic residues" evidence="1">
    <location>
        <begin position="88"/>
        <end position="100"/>
    </location>
</feature>
<dbReference type="PANTHER" id="PTHR14987">
    <property type="entry name" value="PROTEIN LBH-RELATED"/>
    <property type="match status" value="1"/>
</dbReference>
<dbReference type="Pfam" id="PF15317">
    <property type="entry name" value="Lbh"/>
    <property type="match status" value="1"/>
</dbReference>
<dbReference type="PANTHER" id="PTHR14987:SF3">
    <property type="entry name" value="LBH DOMAIN-CONTAINING PROTEIN 2"/>
    <property type="match status" value="1"/>
</dbReference>
<protein>
    <recommendedName>
        <fullName evidence="2">LBH domain-containing protein</fullName>
    </recommendedName>
</protein>
<dbReference type="InterPro" id="IPR042945">
    <property type="entry name" value="LBH_dom_prot"/>
</dbReference>
<evidence type="ECO:0000313" key="3">
    <source>
        <dbReference type="Ensembl" id="ENSSMAP00000060562.1"/>
    </source>
</evidence>
<reference evidence="3" key="1">
    <citation type="submission" date="2023-05" db="EMBL/GenBank/DDBJ databases">
        <title>High-quality long-read genome of Scophthalmus maximus.</title>
        <authorList>
            <person name="Lien S."/>
            <person name="Martinez P."/>
        </authorList>
    </citation>
    <scope>NUCLEOTIDE SEQUENCE [LARGE SCALE GENOMIC DNA]</scope>
</reference>
<name>A0A8D3DM03_SCOMX</name>
<sequence length="121" mass="12947">MTEVMNSLEPGTEDFIGGGAGGDEGTPYISSRQIFSDARERYPKLSKRLPSIVVEPTDGAEVESGELRWPPDEPSPPDEIQTGRRGAEEEEEEAAGEEPVCEVSPQVCLLWSAATGKVGLG</sequence>
<reference evidence="3" key="2">
    <citation type="submission" date="2025-08" db="UniProtKB">
        <authorList>
            <consortium name="Ensembl"/>
        </authorList>
    </citation>
    <scope>IDENTIFICATION</scope>
</reference>
<dbReference type="Ensembl" id="ENSSMAT00000069197.1">
    <property type="protein sequence ID" value="ENSSMAP00000060562.1"/>
    <property type="gene ID" value="ENSSMAG00000024708.1"/>
</dbReference>
<feature type="domain" description="LBH" evidence="2">
    <location>
        <begin position="30"/>
        <end position="73"/>
    </location>
</feature>